<dbReference type="PANTHER" id="PTHR20426:SF0">
    <property type="entry name" value="18S RRNA AMINOCARBOXYPROPYLTRANSFERASE"/>
    <property type="match status" value="1"/>
</dbReference>
<feature type="compositionally biased region" description="Acidic residues" evidence="7">
    <location>
        <begin position="207"/>
        <end position="219"/>
    </location>
</feature>
<feature type="binding site" evidence="6">
    <location>
        <position position="109"/>
    </location>
    <ligand>
        <name>S-adenosyl-L-methionine</name>
        <dbReference type="ChEBI" id="CHEBI:59789"/>
    </ligand>
</feature>
<proteinExistence type="inferred from homology"/>
<comment type="catalytic activity">
    <reaction evidence="6">
        <text>an N(1)-methylpseudouridine in rRNA + S-adenosyl-L-methionine = N(1)-methyl-N(3)-[(3S)-3-amino-3-carboxypropyl]pseudouridine in rRNA + S-methyl-5'-thioadenosine + H(+)</text>
        <dbReference type="Rhea" id="RHEA:63296"/>
        <dbReference type="Rhea" id="RHEA-COMP:11634"/>
        <dbReference type="Rhea" id="RHEA-COMP:16310"/>
        <dbReference type="ChEBI" id="CHEBI:15378"/>
        <dbReference type="ChEBI" id="CHEBI:17509"/>
        <dbReference type="ChEBI" id="CHEBI:59789"/>
        <dbReference type="ChEBI" id="CHEBI:74890"/>
        <dbReference type="ChEBI" id="CHEBI:146234"/>
        <dbReference type="EC" id="2.5.1.157"/>
    </reaction>
</comment>
<dbReference type="EC" id="2.5.1.157" evidence="6"/>
<evidence type="ECO:0000256" key="3">
    <source>
        <dbReference type="ARBA" id="ARBA00022552"/>
    </source>
</evidence>
<feature type="binding site" evidence="6">
    <location>
        <position position="86"/>
    </location>
    <ligand>
        <name>S-adenosyl-L-methionine</name>
        <dbReference type="ChEBI" id="CHEBI:59789"/>
    </ligand>
</feature>
<dbReference type="GO" id="GO:1904047">
    <property type="term" value="F:S-adenosyl-L-methionine binding"/>
    <property type="evidence" value="ECO:0007669"/>
    <property type="project" value="UniProtKB-UniRule"/>
</dbReference>
<dbReference type="EMBL" id="FN653017">
    <property type="protein sequence ID" value="CBY21712.1"/>
    <property type="molecule type" value="Genomic_DNA"/>
</dbReference>
<dbReference type="PANTHER" id="PTHR20426">
    <property type="entry name" value="RIBOSOME BIOGENESIS PROTEIN TSR3 HOMOLOG"/>
    <property type="match status" value="1"/>
</dbReference>
<keyword evidence="11" id="KW-1185">Reference proteome</keyword>
<dbReference type="GO" id="GO:0030490">
    <property type="term" value="P:maturation of SSU-rRNA"/>
    <property type="evidence" value="ECO:0007669"/>
    <property type="project" value="TreeGrafter"/>
</dbReference>
<organism evidence="10">
    <name type="scientific">Oikopleura dioica</name>
    <name type="common">Tunicate</name>
    <dbReference type="NCBI Taxonomy" id="34765"/>
    <lineage>
        <taxon>Eukaryota</taxon>
        <taxon>Metazoa</taxon>
        <taxon>Chordata</taxon>
        <taxon>Tunicata</taxon>
        <taxon>Appendicularia</taxon>
        <taxon>Copelata</taxon>
        <taxon>Oikopleuridae</taxon>
        <taxon>Oikopleura</taxon>
    </lineage>
</organism>
<dbReference type="Pfam" id="PF04034">
    <property type="entry name" value="Ribo_biogen_C"/>
    <property type="match status" value="1"/>
</dbReference>
<feature type="binding site" evidence="6">
    <location>
        <position position="38"/>
    </location>
    <ligand>
        <name>S-adenosyl-L-methionine</name>
        <dbReference type="ChEBI" id="CHEBI:59789"/>
    </ligand>
</feature>
<dbReference type="NCBIfam" id="NF002621">
    <property type="entry name" value="PRK02287.1"/>
    <property type="match status" value="1"/>
</dbReference>
<keyword evidence="2 6" id="KW-0690">Ribosome biogenesis</keyword>
<dbReference type="InterPro" id="IPR007177">
    <property type="entry name" value="Tsr3_C"/>
</dbReference>
<sequence>MPKNRGYVLKRQGAPAELEFNPPLVMWDFGQCDPKRCTGRKLERFRKLKIIRQQQKCHGISLTPIGTEFISKKDAEIVSSKGLGVVDCSWAKLEETPLKKLKSGGNRLLPMLIAGNPVNYGKPNRLTCVEAFSGALYICGLEEEAAEVMEGFKWGHNFLEMNQEALDRYQEAENSDEIRQIEEEIKKEMNEAPVDNGQGNRDMPPSESEEEESEEEDDLPSNPNRDFPPSSEEEYE</sequence>
<comment type="caution">
    <text evidence="6">Lacks conserved residue(s) required for the propagation of feature annotation.</text>
</comment>
<accession>E4WV30</accession>
<keyword evidence="1" id="KW-0963">Cytoplasm</keyword>
<comment type="similarity">
    <text evidence="6">Belongs to the TDD superfamily. TSR3 family.</text>
</comment>
<feature type="domain" description="16S/18S rRNA aminocarboxypropyltransferase Tsr3 C-terminal" evidence="8">
    <location>
        <begin position="61"/>
        <end position="185"/>
    </location>
</feature>
<evidence type="ECO:0000259" key="9">
    <source>
        <dbReference type="Pfam" id="PF04068"/>
    </source>
</evidence>
<evidence type="ECO:0000259" key="8">
    <source>
        <dbReference type="Pfam" id="PF04034"/>
    </source>
</evidence>
<evidence type="ECO:0000256" key="7">
    <source>
        <dbReference type="SAM" id="MobiDB-lite"/>
    </source>
</evidence>
<reference evidence="10" key="1">
    <citation type="journal article" date="2010" name="Science">
        <title>Plasticity of animal genome architecture unmasked by rapid evolution of a pelagic tunicate.</title>
        <authorList>
            <person name="Denoeud F."/>
            <person name="Henriet S."/>
            <person name="Mungpakdee S."/>
            <person name="Aury J.M."/>
            <person name="Da Silva C."/>
            <person name="Brinkmann H."/>
            <person name="Mikhaleva J."/>
            <person name="Olsen L.C."/>
            <person name="Jubin C."/>
            <person name="Canestro C."/>
            <person name="Bouquet J.M."/>
            <person name="Danks G."/>
            <person name="Poulain J."/>
            <person name="Campsteijn C."/>
            <person name="Adamski M."/>
            <person name="Cross I."/>
            <person name="Yadetie F."/>
            <person name="Muffato M."/>
            <person name="Louis A."/>
            <person name="Butcher S."/>
            <person name="Tsagkogeorga G."/>
            <person name="Konrad A."/>
            <person name="Singh S."/>
            <person name="Jensen M.F."/>
            <person name="Cong E.H."/>
            <person name="Eikeseth-Otteraa H."/>
            <person name="Noel B."/>
            <person name="Anthouard V."/>
            <person name="Porcel B.M."/>
            <person name="Kachouri-Lafond R."/>
            <person name="Nishino A."/>
            <person name="Ugolini M."/>
            <person name="Chourrout P."/>
            <person name="Nishida H."/>
            <person name="Aasland R."/>
            <person name="Huzurbazar S."/>
            <person name="Westhof E."/>
            <person name="Delsuc F."/>
            <person name="Lehrach H."/>
            <person name="Reinhardt R."/>
            <person name="Weissenbach J."/>
            <person name="Roy S.W."/>
            <person name="Artiguenave F."/>
            <person name="Postlethwait J.H."/>
            <person name="Manak J.R."/>
            <person name="Thompson E.M."/>
            <person name="Jaillon O."/>
            <person name="Du Pasquier L."/>
            <person name="Boudinot P."/>
            <person name="Liberles D.A."/>
            <person name="Volff J.N."/>
            <person name="Philippe H."/>
            <person name="Lenhard B."/>
            <person name="Roest Crollius H."/>
            <person name="Wincker P."/>
            <person name="Chourrout D."/>
        </authorList>
    </citation>
    <scope>NUCLEOTIDE SEQUENCE [LARGE SCALE GENOMIC DNA]</scope>
</reference>
<gene>
    <name evidence="10" type="ORF">GSOID_T00009487001</name>
</gene>
<keyword evidence="5 6" id="KW-0949">S-adenosyl-L-methionine</keyword>
<keyword evidence="4 6" id="KW-0808">Transferase</keyword>
<dbReference type="Proteomes" id="UP000001307">
    <property type="component" value="Unassembled WGS sequence"/>
</dbReference>
<feature type="region of interest" description="Disordered" evidence="7">
    <location>
        <begin position="182"/>
        <end position="236"/>
    </location>
</feature>
<dbReference type="AlphaFoldDB" id="E4WV30"/>
<evidence type="ECO:0000313" key="10">
    <source>
        <dbReference type="EMBL" id="CBY21712.1"/>
    </source>
</evidence>
<dbReference type="InterPro" id="IPR007209">
    <property type="entry name" value="RNaseL-inhib-like_metal-bd_dom"/>
</dbReference>
<evidence type="ECO:0000313" key="11">
    <source>
        <dbReference type="Proteomes" id="UP000001307"/>
    </source>
</evidence>
<dbReference type="HAMAP" id="MF_01116">
    <property type="entry name" value="TSR3"/>
    <property type="match status" value="1"/>
</dbReference>
<evidence type="ECO:0000256" key="5">
    <source>
        <dbReference type="ARBA" id="ARBA00022691"/>
    </source>
</evidence>
<dbReference type="InParanoid" id="E4WV30"/>
<dbReference type="Pfam" id="PF04068">
    <property type="entry name" value="Fer4_RLI"/>
    <property type="match status" value="1"/>
</dbReference>
<comment type="function">
    <text evidence="6">Aminocarboxypropyltransferase that catalyzes the aminocarboxypropyl transfer on pseudouridine in 18S rRNA. It constitutes the last step in biosynthesis of the hypermodified N1-methyl-N3-(3-amino-3-carboxypropyl) pseudouridine (m1acp3-Psi).</text>
</comment>
<dbReference type="OrthoDB" id="10262062at2759"/>
<evidence type="ECO:0000256" key="2">
    <source>
        <dbReference type="ARBA" id="ARBA00022517"/>
    </source>
</evidence>
<keyword evidence="3 6" id="KW-0698">rRNA processing</keyword>
<protein>
    <recommendedName>
        <fullName evidence="6">18S rRNA aminocarboxypropyltransferase</fullName>
        <ecNumber evidence="6">2.5.1.157</ecNumber>
    </recommendedName>
</protein>
<evidence type="ECO:0000256" key="6">
    <source>
        <dbReference type="HAMAP-Rule" id="MF_03146"/>
    </source>
</evidence>
<evidence type="ECO:0000256" key="1">
    <source>
        <dbReference type="ARBA" id="ARBA00022490"/>
    </source>
</evidence>
<dbReference type="GO" id="GO:0000455">
    <property type="term" value="P:enzyme-directed rRNA pseudouridine synthesis"/>
    <property type="evidence" value="ECO:0007669"/>
    <property type="project" value="UniProtKB-UniRule"/>
</dbReference>
<dbReference type="InterPro" id="IPR022968">
    <property type="entry name" value="Tsr3-like"/>
</dbReference>
<name>E4WV30_OIKDI</name>
<evidence type="ECO:0000256" key="4">
    <source>
        <dbReference type="ARBA" id="ARBA00022679"/>
    </source>
</evidence>
<dbReference type="GO" id="GO:0106388">
    <property type="term" value="F:rRNA small subunit aminocarboxypropyltransferase activity"/>
    <property type="evidence" value="ECO:0007669"/>
    <property type="project" value="UniProtKB-EC"/>
</dbReference>
<feature type="domain" description="RNase L inhibitor RLI-like possible metal-binding" evidence="9">
    <location>
        <begin position="23"/>
        <end position="56"/>
    </location>
</feature>